<name>A0A1H3DJX8_9PSEU</name>
<reference evidence="2 3" key="1">
    <citation type="submission" date="2016-10" db="EMBL/GenBank/DDBJ databases">
        <authorList>
            <person name="de Groot N.N."/>
        </authorList>
    </citation>
    <scope>NUCLEOTIDE SEQUENCE [LARGE SCALE GENOMIC DNA]</scope>
    <source>
        <strain evidence="2 3">CPCC 202699</strain>
    </source>
</reference>
<dbReference type="EMBL" id="FNON01000003">
    <property type="protein sequence ID" value="SDX66667.1"/>
    <property type="molecule type" value="Genomic_DNA"/>
</dbReference>
<keyword evidence="2" id="KW-0418">Kinase</keyword>
<dbReference type="InterPro" id="IPR011009">
    <property type="entry name" value="Kinase-like_dom_sf"/>
</dbReference>
<feature type="domain" description="Aminoglycoside phosphotransferase" evidence="1">
    <location>
        <begin position="37"/>
        <end position="232"/>
    </location>
</feature>
<evidence type="ECO:0000259" key="1">
    <source>
        <dbReference type="Pfam" id="PF01636"/>
    </source>
</evidence>
<dbReference type="Proteomes" id="UP000199515">
    <property type="component" value="Unassembled WGS sequence"/>
</dbReference>
<dbReference type="Gene3D" id="3.90.1200.10">
    <property type="match status" value="1"/>
</dbReference>
<keyword evidence="3" id="KW-1185">Reference proteome</keyword>
<evidence type="ECO:0000313" key="2">
    <source>
        <dbReference type="EMBL" id="SDX66667.1"/>
    </source>
</evidence>
<dbReference type="OrthoDB" id="115252at2"/>
<gene>
    <name evidence="2" type="ORF">SAMN05421504_103419</name>
</gene>
<dbReference type="AlphaFoldDB" id="A0A1H3DJX8"/>
<dbReference type="Pfam" id="PF01636">
    <property type="entry name" value="APH"/>
    <property type="match status" value="1"/>
</dbReference>
<accession>A0A1H3DJX8</accession>
<protein>
    <submittedName>
        <fullName evidence="2">Thiamine kinase</fullName>
    </submittedName>
</protein>
<dbReference type="InterPro" id="IPR002575">
    <property type="entry name" value="Aminoglycoside_PTrfase"/>
</dbReference>
<dbReference type="GO" id="GO:0016301">
    <property type="term" value="F:kinase activity"/>
    <property type="evidence" value="ECO:0007669"/>
    <property type="project" value="UniProtKB-KW"/>
</dbReference>
<dbReference type="SUPFAM" id="SSF56112">
    <property type="entry name" value="Protein kinase-like (PK-like)"/>
    <property type="match status" value="1"/>
</dbReference>
<dbReference type="RefSeq" id="WP_091289494.1">
    <property type="nucleotide sequence ID" value="NZ_FNON01000003.1"/>
</dbReference>
<sequence length="275" mass="30172">MRDEYTVSGVAAAVQVAKRLGLPHEDPELLHERSNVLVRLGSVVARVPATTSLVRPEPHDWLARDVAVSSFLTERGVRVVSPLSDPGPGPHFAAGHWVTLWHFTPHDPNHRFTASEVATSLHAVHVALSDYEGPLPSDGPLAETYRALDLWEHVLEGAADRLRAETDRIAATLPVGPVQALHGDAHPGNLIATAAGPCWLDFEDTWRGPLAWDLGVLRGSFPTALDAYPAHADPAALDPFENLRKLFEVPWRFIVAQRFPNEIEAARECLARYFA</sequence>
<proteinExistence type="predicted"/>
<dbReference type="STRING" id="589385.SAMN05421504_103419"/>
<evidence type="ECO:0000313" key="3">
    <source>
        <dbReference type="Proteomes" id="UP000199515"/>
    </source>
</evidence>
<keyword evidence="2" id="KW-0808">Transferase</keyword>
<organism evidence="2 3">
    <name type="scientific">Amycolatopsis xylanica</name>
    <dbReference type="NCBI Taxonomy" id="589385"/>
    <lineage>
        <taxon>Bacteria</taxon>
        <taxon>Bacillati</taxon>
        <taxon>Actinomycetota</taxon>
        <taxon>Actinomycetes</taxon>
        <taxon>Pseudonocardiales</taxon>
        <taxon>Pseudonocardiaceae</taxon>
        <taxon>Amycolatopsis</taxon>
    </lineage>
</organism>